<dbReference type="RefSeq" id="WP_129130876.1">
    <property type="nucleotide sequence ID" value="NZ_SDHW01000002.1"/>
</dbReference>
<evidence type="ECO:0000256" key="1">
    <source>
        <dbReference type="SAM" id="SignalP"/>
    </source>
</evidence>
<keyword evidence="3" id="KW-1185">Reference proteome</keyword>
<feature type="chain" id="PRO_5020561271" evidence="1">
    <location>
        <begin position="20"/>
        <end position="143"/>
    </location>
</feature>
<dbReference type="EMBL" id="SDHW01000002">
    <property type="protein sequence ID" value="RXK60915.1"/>
    <property type="molecule type" value="Genomic_DNA"/>
</dbReference>
<keyword evidence="1" id="KW-0732">Signal</keyword>
<dbReference type="AlphaFoldDB" id="A0A4V1M7Q7"/>
<evidence type="ECO:0000313" key="3">
    <source>
        <dbReference type="Proteomes" id="UP000290204"/>
    </source>
</evidence>
<feature type="signal peptide" evidence="1">
    <location>
        <begin position="1"/>
        <end position="19"/>
    </location>
</feature>
<gene>
    <name evidence="2" type="ORF">ESA94_10695</name>
</gene>
<reference evidence="2 3" key="1">
    <citation type="submission" date="2019-01" db="EMBL/GenBank/DDBJ databases">
        <title>Lacibacter sp. strain TTM-7.</title>
        <authorList>
            <person name="Chen W.-M."/>
        </authorList>
    </citation>
    <scope>NUCLEOTIDE SEQUENCE [LARGE SCALE GENOMIC DNA]</scope>
    <source>
        <strain evidence="2 3">TTM-7</strain>
    </source>
</reference>
<accession>A0A4V1M7Q7</accession>
<comment type="caution">
    <text evidence="2">The sequence shown here is derived from an EMBL/GenBank/DDBJ whole genome shotgun (WGS) entry which is preliminary data.</text>
</comment>
<evidence type="ECO:0000313" key="2">
    <source>
        <dbReference type="EMBL" id="RXK60915.1"/>
    </source>
</evidence>
<dbReference type="OrthoDB" id="666719at2"/>
<proteinExistence type="predicted"/>
<sequence>MKHVILLLASAIVCVSAIAQINSDSMRLQYNQKTIRLGNRISMNGIVLEKTTVQNLMLISPEATGYYKQYLKSRAVGNTLPLIGTAAVIGGILIAQKNRTPGSIIILSGNTINLVASLFRRKASVHLQDAVWTYNRDVLYPQR</sequence>
<organism evidence="2 3">
    <name type="scientific">Lacibacter luteus</name>
    <dbReference type="NCBI Taxonomy" id="2508719"/>
    <lineage>
        <taxon>Bacteria</taxon>
        <taxon>Pseudomonadati</taxon>
        <taxon>Bacteroidota</taxon>
        <taxon>Chitinophagia</taxon>
        <taxon>Chitinophagales</taxon>
        <taxon>Chitinophagaceae</taxon>
        <taxon>Lacibacter</taxon>
    </lineage>
</organism>
<name>A0A4V1M7Q7_9BACT</name>
<protein>
    <submittedName>
        <fullName evidence="2">Uncharacterized protein</fullName>
    </submittedName>
</protein>
<dbReference type="Proteomes" id="UP000290204">
    <property type="component" value="Unassembled WGS sequence"/>
</dbReference>